<dbReference type="InterPro" id="IPR042105">
    <property type="entry name" value="Ribosomal_bL31_sf"/>
</dbReference>
<comment type="subunit">
    <text evidence="3 9">Part of the 50S ribosomal subunit.</text>
</comment>
<dbReference type="Gene3D" id="4.10.830.30">
    <property type="entry name" value="Ribosomal protein L31"/>
    <property type="match status" value="1"/>
</dbReference>
<sequence>MKAEIHPDYHMIKVVMTDGTEYETRSTWGKEGETLQLDIDPSTHPAWTGNQQSLMDRGGRVSRFKQRYQGLGI</sequence>
<comment type="caution">
    <text evidence="10">The sequence shown here is derived from an EMBL/GenBank/DDBJ whole genome shotgun (WGS) entry which is preliminary data.</text>
</comment>
<dbReference type="Proteomes" id="UP001185659">
    <property type="component" value="Unassembled WGS sequence"/>
</dbReference>
<comment type="similarity">
    <text evidence="2 9">Belongs to the bacterial ribosomal protein bL31 family. Type A subfamily.</text>
</comment>
<reference evidence="10 11" key="1">
    <citation type="submission" date="2023-10" db="EMBL/GenBank/DDBJ databases">
        <authorList>
            <person name="Venkata Ramana C."/>
            <person name="Sasikala C."/>
            <person name="Dhurka M."/>
        </authorList>
    </citation>
    <scope>NUCLEOTIDE SEQUENCE [LARGE SCALE GENOMIC DNA]</scope>
    <source>
        <strain evidence="10 11">KCTC 32151</strain>
    </source>
</reference>
<evidence type="ECO:0000313" key="11">
    <source>
        <dbReference type="Proteomes" id="UP001185659"/>
    </source>
</evidence>
<dbReference type="PROSITE" id="PS01143">
    <property type="entry name" value="RIBOSOMAL_L31"/>
    <property type="match status" value="1"/>
</dbReference>
<dbReference type="PANTHER" id="PTHR33280:SF6">
    <property type="entry name" value="LARGE RIBOSOMAL SUBUNIT PROTEIN BL31A"/>
    <property type="match status" value="1"/>
</dbReference>
<evidence type="ECO:0000256" key="9">
    <source>
        <dbReference type="HAMAP-Rule" id="MF_00501"/>
    </source>
</evidence>
<dbReference type="InterPro" id="IPR034704">
    <property type="entry name" value="Ribosomal_bL28/bL31-like_sf"/>
</dbReference>
<evidence type="ECO:0000256" key="1">
    <source>
        <dbReference type="ARBA" id="ARBA00003795"/>
    </source>
</evidence>
<evidence type="ECO:0000313" key="10">
    <source>
        <dbReference type="EMBL" id="MDV6228529.1"/>
    </source>
</evidence>
<comment type="function">
    <text evidence="1 9">Binds the 23S rRNA.</text>
</comment>
<name>A0ABU4AQN2_9HYPH</name>
<dbReference type="NCBIfam" id="TIGR00105">
    <property type="entry name" value="L31"/>
    <property type="match status" value="1"/>
</dbReference>
<dbReference type="InterPro" id="IPR002150">
    <property type="entry name" value="Ribosomal_bL31"/>
</dbReference>
<keyword evidence="6 9" id="KW-0689">Ribosomal protein</keyword>
<protein>
    <recommendedName>
        <fullName evidence="8 9">Large ribosomal subunit protein bL31</fullName>
    </recommendedName>
</protein>
<evidence type="ECO:0000256" key="4">
    <source>
        <dbReference type="ARBA" id="ARBA00022730"/>
    </source>
</evidence>
<comment type="caution">
    <text evidence="9">Lacks conserved residue(s) required for the propagation of feature annotation.</text>
</comment>
<organism evidence="10 11">
    <name type="scientific">Nitratireductor aquimarinus</name>
    <dbReference type="NCBI Taxonomy" id="889300"/>
    <lineage>
        <taxon>Bacteria</taxon>
        <taxon>Pseudomonadati</taxon>
        <taxon>Pseudomonadota</taxon>
        <taxon>Alphaproteobacteria</taxon>
        <taxon>Hyphomicrobiales</taxon>
        <taxon>Phyllobacteriaceae</taxon>
        <taxon>Nitratireductor</taxon>
    </lineage>
</organism>
<dbReference type="PRINTS" id="PR01249">
    <property type="entry name" value="RIBOSOMALL31"/>
</dbReference>
<evidence type="ECO:0000256" key="3">
    <source>
        <dbReference type="ARBA" id="ARBA00011838"/>
    </source>
</evidence>
<evidence type="ECO:0000256" key="6">
    <source>
        <dbReference type="ARBA" id="ARBA00022980"/>
    </source>
</evidence>
<evidence type="ECO:0000256" key="8">
    <source>
        <dbReference type="ARBA" id="ARBA00035687"/>
    </source>
</evidence>
<dbReference type="PANTHER" id="PTHR33280">
    <property type="entry name" value="50S RIBOSOMAL PROTEIN L31, CHLOROPLASTIC"/>
    <property type="match status" value="1"/>
</dbReference>
<keyword evidence="4 9" id="KW-0699">rRNA-binding</keyword>
<gene>
    <name evidence="9 10" type="primary">rpmE</name>
    <name evidence="10" type="ORF">R2G56_19745</name>
</gene>
<dbReference type="SUPFAM" id="SSF143800">
    <property type="entry name" value="L28p-like"/>
    <property type="match status" value="1"/>
</dbReference>
<evidence type="ECO:0000256" key="7">
    <source>
        <dbReference type="ARBA" id="ARBA00023274"/>
    </source>
</evidence>
<dbReference type="HAMAP" id="MF_00501">
    <property type="entry name" value="Ribosomal_bL31_1"/>
    <property type="match status" value="1"/>
</dbReference>
<dbReference type="EMBL" id="JAWLIP010000010">
    <property type="protein sequence ID" value="MDV6228529.1"/>
    <property type="molecule type" value="Genomic_DNA"/>
</dbReference>
<evidence type="ECO:0000256" key="5">
    <source>
        <dbReference type="ARBA" id="ARBA00022884"/>
    </source>
</evidence>
<accession>A0ABU4AQN2</accession>
<keyword evidence="5 9" id="KW-0694">RNA-binding</keyword>
<dbReference type="GO" id="GO:0005840">
    <property type="term" value="C:ribosome"/>
    <property type="evidence" value="ECO:0007669"/>
    <property type="project" value="UniProtKB-KW"/>
</dbReference>
<dbReference type="Pfam" id="PF01197">
    <property type="entry name" value="Ribosomal_L31"/>
    <property type="match status" value="1"/>
</dbReference>
<keyword evidence="7 9" id="KW-0687">Ribonucleoprotein</keyword>
<dbReference type="NCBIfam" id="NF001809">
    <property type="entry name" value="PRK00528.1"/>
    <property type="match status" value="1"/>
</dbReference>
<keyword evidence="11" id="KW-1185">Reference proteome</keyword>
<dbReference type="RefSeq" id="WP_113153252.1">
    <property type="nucleotide sequence ID" value="NZ_CP177239.1"/>
</dbReference>
<evidence type="ECO:0000256" key="2">
    <source>
        <dbReference type="ARBA" id="ARBA00009296"/>
    </source>
</evidence>
<dbReference type="InterPro" id="IPR027491">
    <property type="entry name" value="Ribosomal_bL31_A"/>
</dbReference>
<proteinExistence type="inferred from homology"/>